<proteinExistence type="predicted"/>
<dbReference type="InterPro" id="IPR037053">
    <property type="entry name" value="Phage_tail_collar_dom_sf"/>
</dbReference>
<accession>A0ABN7C617</accession>
<dbReference type="Pfam" id="PF07484">
    <property type="entry name" value="Collar"/>
    <property type="match status" value="1"/>
</dbReference>
<sequence>MRSVDEIPSLGYNGPFRGSEQIHYARGVSIGDTDYGQIWVNSIGRLFAQFSNTDGGKSGGECIYTNDIVGIPMPWPTEIPPVGWLKCNGAKFTKSEYPKLAEIYPSGVLPDLRGEFIRGWDDSRGIDISRNLLSWQDATQLPNIYIYARSSTQGSLVTPPINSYSNSYPTDNTAKNFESPTYGSGQYFSTANQLIPTGAVSLANFKTRPRNIAFNYILRAK</sequence>
<dbReference type="Proteomes" id="UP001529514">
    <property type="component" value="Chromosome"/>
</dbReference>
<dbReference type="InterPro" id="IPR011083">
    <property type="entry name" value="Phage_tail_collar_dom"/>
</dbReference>
<evidence type="ECO:0000313" key="3">
    <source>
        <dbReference type="Proteomes" id="UP001529514"/>
    </source>
</evidence>
<evidence type="ECO:0000313" key="2">
    <source>
        <dbReference type="EMBL" id="BET97821.1"/>
    </source>
</evidence>
<protein>
    <recommendedName>
        <fullName evidence="1">Phage tail collar domain-containing protein</fullName>
    </recommendedName>
</protein>
<feature type="domain" description="Phage tail collar" evidence="1">
    <location>
        <begin position="70"/>
        <end position="117"/>
    </location>
</feature>
<dbReference type="SUPFAM" id="SSF88874">
    <property type="entry name" value="Receptor-binding domain of short tail fibre protein gp12"/>
    <property type="match status" value="1"/>
</dbReference>
<dbReference type="PANTHER" id="PTHR35191">
    <property type="entry name" value="PROPHAGE SIDE TAIL FIBER PROTEIN HOMOLOG STFQ-RELATED"/>
    <property type="match status" value="1"/>
</dbReference>
<dbReference type="EMBL" id="AP028978">
    <property type="protein sequence ID" value="BET97821.1"/>
    <property type="molecule type" value="Genomic_DNA"/>
</dbReference>
<name>A0ABN7C617_9GAMM</name>
<dbReference type="Gene3D" id="3.90.1340.10">
    <property type="entry name" value="Phage tail collar domain"/>
    <property type="match status" value="1"/>
</dbReference>
<keyword evidence="3" id="KW-1185">Reference proteome</keyword>
<gene>
    <name evidence="2" type="ORF">TCT1_27420</name>
</gene>
<dbReference type="InterPro" id="IPR051934">
    <property type="entry name" value="Phage_Tail_Fiber_Structural"/>
</dbReference>
<reference evidence="2 3" key="1">
    <citation type="submission" date="2023-10" db="EMBL/GenBank/DDBJ databases">
        <title>Xenorhabdus taiwanensis sp. nov., a symbiotic bacterium associated with the entomopathogenic nematode Steinernema taiwanensis.</title>
        <authorList>
            <person name="Tseng C.T."/>
            <person name="Shu H.Y."/>
            <person name="Chen M.H."/>
            <person name="Fang Y.J."/>
            <person name="Wu T.L."/>
            <person name="Lin Y.C."/>
            <person name="Huang C.J."/>
        </authorList>
    </citation>
    <scope>NUCLEOTIDE SEQUENCE [LARGE SCALE GENOMIC DNA]</scope>
    <source>
        <strain evidence="2 3">TCT-1</strain>
    </source>
</reference>
<evidence type="ECO:0000259" key="1">
    <source>
        <dbReference type="Pfam" id="PF07484"/>
    </source>
</evidence>
<dbReference type="PANTHER" id="PTHR35191:SF1">
    <property type="entry name" value="PROPHAGE SIDE TAIL FIBER PROTEIN HOMOLOG STFQ-RELATED"/>
    <property type="match status" value="1"/>
</dbReference>
<organism evidence="2 3">
    <name type="scientific">Xenorhabdus taiwanensis</name>
    <dbReference type="NCBI Taxonomy" id="3085177"/>
    <lineage>
        <taxon>Bacteria</taxon>
        <taxon>Pseudomonadati</taxon>
        <taxon>Pseudomonadota</taxon>
        <taxon>Gammaproteobacteria</taxon>
        <taxon>Enterobacterales</taxon>
        <taxon>Morganellaceae</taxon>
        <taxon>Xenorhabdus</taxon>
    </lineage>
</organism>